<reference evidence="2" key="1">
    <citation type="thesis" date="2020" institute="ProQuest LLC" country="789 East Eisenhower Parkway, Ann Arbor, MI, USA">
        <title>Comparative Genomics and Chromosome Evolution.</title>
        <authorList>
            <person name="Mudd A.B."/>
        </authorList>
    </citation>
    <scope>NUCLEOTIDE SEQUENCE</scope>
    <source>
        <strain evidence="2">HN-11 Male</strain>
        <tissue evidence="2">Kidney and liver</tissue>
    </source>
</reference>
<gene>
    <name evidence="2" type="ORF">GDO78_002436</name>
</gene>
<evidence type="ECO:0000256" key="1">
    <source>
        <dbReference type="SAM" id="MobiDB-lite"/>
    </source>
</evidence>
<dbReference type="AlphaFoldDB" id="A0A8J6EY09"/>
<protein>
    <submittedName>
        <fullName evidence="2">Uncharacterized protein</fullName>
    </submittedName>
</protein>
<sequence>KHPSAEDGRLRARSMDCKVPSSSIITEVAARLKYYLDVERKEAGFDLSVNQKESNGKLRLYQSAGRHSRPPPRRLKENSLDNKLEASLRSYAWRCGAGWNKKVDINPGHRQQVQRRIREKMSSFTVPESFARNDVFLRDLNWKDGDWTVHCFGIDRRPRQAVSHGEFKRLISSAANLIVAITSEHDLQDPQQHRRESPLKPSGQRSLTSVHVNVPTASSNTETSFLDTGSQRVKLGVRKNQTVCYCLLYSIAHCKKKKNSTTFVHLAISGIADISRCFFSNLVYLFKI</sequence>
<name>A0A8J6EY09_ELECQ</name>
<evidence type="ECO:0000313" key="3">
    <source>
        <dbReference type="Proteomes" id="UP000770717"/>
    </source>
</evidence>
<feature type="region of interest" description="Disordered" evidence="1">
    <location>
        <begin position="56"/>
        <end position="78"/>
    </location>
</feature>
<organism evidence="2 3">
    <name type="scientific">Eleutherodactylus coqui</name>
    <name type="common">Puerto Rican coqui</name>
    <dbReference type="NCBI Taxonomy" id="57060"/>
    <lineage>
        <taxon>Eukaryota</taxon>
        <taxon>Metazoa</taxon>
        <taxon>Chordata</taxon>
        <taxon>Craniata</taxon>
        <taxon>Vertebrata</taxon>
        <taxon>Euteleostomi</taxon>
        <taxon>Amphibia</taxon>
        <taxon>Batrachia</taxon>
        <taxon>Anura</taxon>
        <taxon>Neobatrachia</taxon>
        <taxon>Hyloidea</taxon>
        <taxon>Eleutherodactylidae</taxon>
        <taxon>Eleutherodactylinae</taxon>
        <taxon>Eleutherodactylus</taxon>
        <taxon>Eleutherodactylus</taxon>
    </lineage>
</organism>
<comment type="caution">
    <text evidence="2">The sequence shown here is derived from an EMBL/GenBank/DDBJ whole genome shotgun (WGS) entry which is preliminary data.</text>
</comment>
<feature type="compositionally biased region" description="Basic and acidic residues" evidence="1">
    <location>
        <begin position="187"/>
        <end position="198"/>
    </location>
</feature>
<proteinExistence type="predicted"/>
<feature type="non-terminal residue" evidence="2">
    <location>
        <position position="288"/>
    </location>
</feature>
<keyword evidence="3" id="KW-1185">Reference proteome</keyword>
<accession>A0A8J6EY09</accession>
<dbReference type="Proteomes" id="UP000770717">
    <property type="component" value="Unassembled WGS sequence"/>
</dbReference>
<dbReference type="OrthoDB" id="19174at2759"/>
<dbReference type="EMBL" id="WNTK01000010">
    <property type="protein sequence ID" value="KAG9477046.1"/>
    <property type="molecule type" value="Genomic_DNA"/>
</dbReference>
<evidence type="ECO:0000313" key="2">
    <source>
        <dbReference type="EMBL" id="KAG9477046.1"/>
    </source>
</evidence>
<feature type="region of interest" description="Disordered" evidence="1">
    <location>
        <begin position="187"/>
        <end position="208"/>
    </location>
</feature>